<dbReference type="RefSeq" id="WP_380056373.1">
    <property type="nucleotide sequence ID" value="NZ_JBHSWB010000001.1"/>
</dbReference>
<comment type="caution">
    <text evidence="1">The sequence shown here is derived from an EMBL/GenBank/DDBJ whole genome shotgun (WGS) entry which is preliminary data.</text>
</comment>
<name>A0ABW1ZKJ5_9DEIO</name>
<organism evidence="1 2">
    <name type="scientific">Deinococcus multiflagellatus</name>
    <dbReference type="NCBI Taxonomy" id="1656887"/>
    <lineage>
        <taxon>Bacteria</taxon>
        <taxon>Thermotogati</taxon>
        <taxon>Deinococcota</taxon>
        <taxon>Deinococci</taxon>
        <taxon>Deinococcales</taxon>
        <taxon>Deinococcaceae</taxon>
        <taxon>Deinococcus</taxon>
    </lineage>
</organism>
<reference evidence="2" key="1">
    <citation type="journal article" date="2019" name="Int. J. Syst. Evol. Microbiol.">
        <title>The Global Catalogue of Microorganisms (GCM) 10K type strain sequencing project: providing services to taxonomists for standard genome sequencing and annotation.</title>
        <authorList>
            <consortium name="The Broad Institute Genomics Platform"/>
            <consortium name="The Broad Institute Genome Sequencing Center for Infectious Disease"/>
            <person name="Wu L."/>
            <person name="Ma J."/>
        </authorList>
    </citation>
    <scope>NUCLEOTIDE SEQUENCE [LARGE SCALE GENOMIC DNA]</scope>
    <source>
        <strain evidence="2">CCUG 63830</strain>
    </source>
</reference>
<dbReference type="EMBL" id="JBHSWB010000001">
    <property type="protein sequence ID" value="MFC6661053.1"/>
    <property type="molecule type" value="Genomic_DNA"/>
</dbReference>
<protein>
    <submittedName>
        <fullName evidence="1">Uncharacterized protein</fullName>
    </submittedName>
</protein>
<evidence type="ECO:0000313" key="2">
    <source>
        <dbReference type="Proteomes" id="UP001596317"/>
    </source>
</evidence>
<keyword evidence="2" id="KW-1185">Reference proteome</keyword>
<evidence type="ECO:0000313" key="1">
    <source>
        <dbReference type="EMBL" id="MFC6661053.1"/>
    </source>
</evidence>
<dbReference type="Proteomes" id="UP001596317">
    <property type="component" value="Unassembled WGS sequence"/>
</dbReference>
<sequence length="65" mass="6993">MQDIRDPLRILVCIVRQPYDANIREYAGVSVAGARDELKAVFAKLSGSGTQLVGGDCTVQREAGN</sequence>
<gene>
    <name evidence="1" type="ORF">ACFP90_12410</name>
</gene>
<accession>A0ABW1ZKJ5</accession>
<proteinExistence type="predicted"/>